<dbReference type="Gene3D" id="3.40.35.10">
    <property type="entry name" value="Phosphotransferase system, sorbose subfamily IIB component"/>
    <property type="match status" value="1"/>
</dbReference>
<organism evidence="11 12">
    <name type="scientific">Lacticaseibacillus paracasei NRIC 0644</name>
    <dbReference type="NCBI Taxonomy" id="1435038"/>
    <lineage>
        <taxon>Bacteria</taxon>
        <taxon>Bacillati</taxon>
        <taxon>Bacillota</taxon>
        <taxon>Bacilli</taxon>
        <taxon>Lactobacillales</taxon>
        <taxon>Lactobacillaceae</taxon>
        <taxon>Lacticaseibacillus</taxon>
    </lineage>
</organism>
<dbReference type="EMBL" id="BAYM01000141">
    <property type="protein sequence ID" value="GAN37306.1"/>
    <property type="molecule type" value="Genomic_DNA"/>
</dbReference>
<keyword evidence="4" id="KW-0597">Phosphoprotein</keyword>
<dbReference type="PROSITE" id="PS51101">
    <property type="entry name" value="PTS_EIIB_TYPE_4"/>
    <property type="match status" value="1"/>
</dbReference>
<evidence type="ECO:0000256" key="5">
    <source>
        <dbReference type="ARBA" id="ARBA00022597"/>
    </source>
</evidence>
<sequence>MRKFVIASHGMLAKGIQSTLELFAGKDLNVTYMAAYVDGEEKIETQIANFFADLADDDQAIIFTDIYGGSVNQKFTLAAQGRPNVALIAGFNLPLVIEITVSGDSIKLEDLKKQIASGREAMQLVDLHNGTTDTTPQEAATNTVAAPSPAIVADDTPTGQLPAVLRVDERLIHGQIAMVWSRALNLDGIIVANDTVAADKTQQMALKMAVPSGIKVLIRSVDEVAQVLHDPRAKNKHLLVLVRTVADAFRLAKQVDGFEYINIGNVGKSVDGQKKTLTQFVMLTPGELASLEELVKLYPQTALQNLPSDKKILAQDKIKNQEA</sequence>
<dbReference type="GO" id="GO:0009401">
    <property type="term" value="P:phosphoenolpyruvate-dependent sugar phosphotransferase system"/>
    <property type="evidence" value="ECO:0007669"/>
    <property type="project" value="UniProtKB-KW"/>
</dbReference>
<evidence type="ECO:0000256" key="7">
    <source>
        <dbReference type="ARBA" id="ARBA00022683"/>
    </source>
</evidence>
<dbReference type="AlphaFoldDB" id="A0A0C9PQQ4"/>
<dbReference type="GO" id="GO:0005737">
    <property type="term" value="C:cytoplasm"/>
    <property type="evidence" value="ECO:0007669"/>
    <property type="project" value="UniProtKB-SubCell"/>
</dbReference>
<keyword evidence="3" id="KW-0963">Cytoplasm</keyword>
<keyword evidence="7" id="KW-0598">Phosphotransferase system</keyword>
<comment type="caution">
    <text evidence="11">The sequence shown here is derived from an EMBL/GenBank/DDBJ whole genome shotgun (WGS) entry which is preliminary data.</text>
</comment>
<dbReference type="Pfam" id="PF03830">
    <property type="entry name" value="PTSIIB_sorb"/>
    <property type="match status" value="1"/>
</dbReference>
<keyword evidence="2" id="KW-0813">Transport</keyword>
<evidence type="ECO:0000256" key="8">
    <source>
        <dbReference type="ARBA" id="ARBA00022777"/>
    </source>
</evidence>
<dbReference type="InterPro" id="IPR051471">
    <property type="entry name" value="Bacterial_PTS_sugar_comp"/>
</dbReference>
<reference evidence="12" key="1">
    <citation type="submission" date="2014-05" db="EMBL/GenBank/DDBJ databases">
        <title>Whole genome sequencing of Lactobacillus casei NRIC0644.</title>
        <authorList>
            <person name="Atarashi H."/>
            <person name="Yoshida Y."/>
            <person name="Fujimura S."/>
            <person name="Tanaka N."/>
            <person name="Shiwa Y."/>
            <person name="Yoshikawa H."/>
            <person name="Okada S."/>
            <person name="Nakagawa J."/>
        </authorList>
    </citation>
    <scope>NUCLEOTIDE SEQUENCE [LARGE SCALE GENOMIC DNA]</scope>
    <source>
        <strain evidence="12">NRIC0644</strain>
    </source>
</reference>
<dbReference type="GO" id="GO:0008982">
    <property type="term" value="F:protein-N(PI)-phosphohistidine-sugar phosphotransferase activity"/>
    <property type="evidence" value="ECO:0007669"/>
    <property type="project" value="InterPro"/>
</dbReference>
<feature type="domain" description="PTS EIIA type-4" evidence="9">
    <location>
        <begin position="1"/>
        <end position="122"/>
    </location>
</feature>
<proteinExistence type="predicted"/>
<keyword evidence="8" id="KW-0418">Kinase</keyword>
<keyword evidence="5" id="KW-0762">Sugar transport</keyword>
<evidence type="ECO:0000313" key="11">
    <source>
        <dbReference type="EMBL" id="GAN37306.1"/>
    </source>
</evidence>
<dbReference type="Gene3D" id="3.40.50.510">
    <property type="entry name" value="Phosphotransferase system, mannose-type IIA component"/>
    <property type="match status" value="1"/>
</dbReference>
<feature type="domain" description="PTS EIIB type-4" evidence="10">
    <location>
        <begin position="158"/>
        <end position="323"/>
    </location>
</feature>
<accession>A0A0C9PQQ4</accession>
<protein>
    <submittedName>
        <fullName evidence="11">PTS system sorbose subfamily IIB component</fullName>
    </submittedName>
</protein>
<dbReference type="RefSeq" id="WP_003576962.1">
    <property type="nucleotide sequence ID" value="NZ_BAYM01000141.1"/>
</dbReference>
<dbReference type="GO" id="GO:0016020">
    <property type="term" value="C:membrane"/>
    <property type="evidence" value="ECO:0007669"/>
    <property type="project" value="InterPro"/>
</dbReference>
<gene>
    <name evidence="11" type="ORF">LC0644_1895</name>
</gene>
<evidence type="ECO:0000313" key="12">
    <source>
        <dbReference type="Proteomes" id="UP000032552"/>
    </source>
</evidence>
<dbReference type="PANTHER" id="PTHR33799:SF1">
    <property type="entry name" value="PTS SYSTEM MANNOSE-SPECIFIC EIIAB COMPONENT-RELATED"/>
    <property type="match status" value="1"/>
</dbReference>
<keyword evidence="6" id="KW-0808">Transferase</keyword>
<name>A0A0C9PQQ4_LACPA</name>
<dbReference type="SUPFAM" id="SSF52728">
    <property type="entry name" value="PTS IIb component"/>
    <property type="match status" value="1"/>
</dbReference>
<evidence type="ECO:0000256" key="6">
    <source>
        <dbReference type="ARBA" id="ARBA00022679"/>
    </source>
</evidence>
<dbReference type="Proteomes" id="UP000032552">
    <property type="component" value="Unassembled WGS sequence"/>
</dbReference>
<dbReference type="Pfam" id="PF03610">
    <property type="entry name" value="EIIA-man"/>
    <property type="match status" value="1"/>
</dbReference>
<dbReference type="InterPro" id="IPR036662">
    <property type="entry name" value="PTS_EIIA_man-typ_sf"/>
</dbReference>
<evidence type="ECO:0000259" key="10">
    <source>
        <dbReference type="PROSITE" id="PS51101"/>
    </source>
</evidence>
<dbReference type="SUPFAM" id="SSF53062">
    <property type="entry name" value="PTS system fructose IIA component-like"/>
    <property type="match status" value="1"/>
</dbReference>
<evidence type="ECO:0000256" key="3">
    <source>
        <dbReference type="ARBA" id="ARBA00022490"/>
    </source>
</evidence>
<evidence type="ECO:0000256" key="4">
    <source>
        <dbReference type="ARBA" id="ARBA00022553"/>
    </source>
</evidence>
<evidence type="ECO:0000259" key="9">
    <source>
        <dbReference type="PROSITE" id="PS51096"/>
    </source>
</evidence>
<dbReference type="PANTHER" id="PTHR33799">
    <property type="entry name" value="PTS PERMEASE-RELATED-RELATED"/>
    <property type="match status" value="1"/>
</dbReference>
<dbReference type="GO" id="GO:0016301">
    <property type="term" value="F:kinase activity"/>
    <property type="evidence" value="ECO:0007669"/>
    <property type="project" value="UniProtKB-KW"/>
</dbReference>
<dbReference type="PROSITE" id="PS51096">
    <property type="entry name" value="PTS_EIIA_TYPE_4"/>
    <property type="match status" value="1"/>
</dbReference>
<dbReference type="InterPro" id="IPR004720">
    <property type="entry name" value="PTS_IIB_sorbose-sp"/>
</dbReference>
<dbReference type="InterPro" id="IPR004701">
    <property type="entry name" value="PTS_EIIA_man-typ"/>
</dbReference>
<evidence type="ECO:0000256" key="1">
    <source>
        <dbReference type="ARBA" id="ARBA00004496"/>
    </source>
</evidence>
<evidence type="ECO:0000256" key="2">
    <source>
        <dbReference type="ARBA" id="ARBA00022448"/>
    </source>
</evidence>
<dbReference type="InterPro" id="IPR036667">
    <property type="entry name" value="PTS_IIB_sorbose-sp_sf"/>
</dbReference>
<comment type="subcellular location">
    <subcellularLocation>
        <location evidence="1">Cytoplasm</location>
    </subcellularLocation>
</comment>